<protein>
    <recommendedName>
        <fullName evidence="3">Phage tail assembly protein</fullName>
    </recommendedName>
</protein>
<evidence type="ECO:0008006" key="3">
    <source>
        <dbReference type="Google" id="ProtNLM"/>
    </source>
</evidence>
<evidence type="ECO:0000313" key="2">
    <source>
        <dbReference type="Proteomes" id="UP000092093"/>
    </source>
</evidence>
<name>A0A1B7X8G6_APHFL</name>
<comment type="caution">
    <text evidence="1">The sequence shown here is derived from an EMBL/GenBank/DDBJ whole genome shotgun (WGS) entry which is preliminary data.</text>
</comment>
<organism evidence="1 2">
    <name type="scientific">Aphanizomenon flos-aquae WA102</name>
    <dbReference type="NCBI Taxonomy" id="1710896"/>
    <lineage>
        <taxon>Bacteria</taxon>
        <taxon>Bacillati</taxon>
        <taxon>Cyanobacteriota</taxon>
        <taxon>Cyanophyceae</taxon>
        <taxon>Nostocales</taxon>
        <taxon>Aphanizomenonaceae</taxon>
        <taxon>Aphanizomenon</taxon>
    </lineage>
</organism>
<accession>A0A1B7X8G6</accession>
<gene>
    <name evidence="1" type="ORF">AN484_01250</name>
</gene>
<dbReference type="AlphaFoldDB" id="A0A1B7X8G6"/>
<dbReference type="Proteomes" id="UP000092093">
    <property type="component" value="Unassembled WGS sequence"/>
</dbReference>
<dbReference type="EMBL" id="LJOW01000002">
    <property type="protein sequence ID" value="OBQ45622.1"/>
    <property type="molecule type" value="Genomic_DNA"/>
</dbReference>
<evidence type="ECO:0000313" key="1">
    <source>
        <dbReference type="EMBL" id="OBQ45622.1"/>
    </source>
</evidence>
<reference evidence="1 2" key="1">
    <citation type="submission" date="2015-09" db="EMBL/GenBank/DDBJ databases">
        <title>Aphanizomenon flos-aquae WA102.</title>
        <authorList>
            <person name="Driscoll C."/>
        </authorList>
    </citation>
    <scope>NUCLEOTIDE SEQUENCE [LARGE SCALE GENOMIC DNA]</scope>
    <source>
        <strain evidence="1">WA102</strain>
    </source>
</reference>
<proteinExistence type="predicted"/>
<sequence>MADKPLKNRTVKLIDGTEIEVRPLKLSLLRPFMSKFALLSSVSEDNDKSMDILIECAQIAMKQFKPELAEDRAALEELLDLPTVYEIIDAASGVQNNETSAVLTSLTK</sequence>